<dbReference type="InterPro" id="IPR015943">
    <property type="entry name" value="WD40/YVTN_repeat-like_dom_sf"/>
</dbReference>
<proteinExistence type="predicted"/>
<dbReference type="Proteomes" id="UP000317318">
    <property type="component" value="Chromosome"/>
</dbReference>
<evidence type="ECO:0000313" key="3">
    <source>
        <dbReference type="Proteomes" id="UP000317318"/>
    </source>
</evidence>
<dbReference type="PANTHER" id="PTHR34512:SF30">
    <property type="entry name" value="OUTER MEMBRANE PROTEIN ASSEMBLY FACTOR BAMB"/>
    <property type="match status" value="1"/>
</dbReference>
<dbReference type="EMBL" id="CP036268">
    <property type="protein sequence ID" value="QDT39578.1"/>
    <property type="molecule type" value="Genomic_DNA"/>
</dbReference>
<accession>A0A517R6R6</accession>
<dbReference type="InterPro" id="IPR018391">
    <property type="entry name" value="PQQ_b-propeller_rpt"/>
</dbReference>
<name>A0A517R6R6_9PLAN</name>
<dbReference type="Pfam" id="PF13360">
    <property type="entry name" value="PQQ_2"/>
    <property type="match status" value="1"/>
</dbReference>
<dbReference type="KEGG" id="svp:Pan189_39870"/>
<sequence>MTTTPIARLFILAAAIVFLGCGRPQGGGPGGATEEVTEIKTSVSEGKTLVADDDPYMLSPAKPGVEIEPDAKHGWPQWRGPNRNGVAPNVSPPLEWSADNNVIWSSKVPGRGHSSPTVYGGQVYLATADEQAQAQSLLAFDAETGEPTWSAVVSKGGFPPDNRMHPESSFASSTPATDGERVYISFLHDAAIFVSAFSLSGEPVWGEVDAGPFDSRFGYAPSPVLYGPYVIITGDHSGGGFIAALDRATGEVVWRTARPEASSYATPLIVTMAGRAQAIIGGADRIASFDPASGDELWSIDGTTEAVAGTAVYAEGLAIASGGYPGSETLAVSVGDTPKPAWRERSKAYVPSLLAKDDLLFLVSDKGQTWCFDVATGEEQWKTRLRGSLFRASPVWADGHVLATNHEGLTHVFKATGSGFESVTENQLGEEMYSSITVVGDRLYLRVADGRGPQRQETLYCVGGE</sequence>
<dbReference type="InterPro" id="IPR011047">
    <property type="entry name" value="Quinoprotein_ADH-like_sf"/>
</dbReference>
<keyword evidence="3" id="KW-1185">Reference proteome</keyword>
<dbReference type="OrthoDB" id="244732at2"/>
<protein>
    <submittedName>
        <fullName evidence="2">Outer membrane biogenesis protein BamB</fullName>
    </submittedName>
</protein>
<gene>
    <name evidence="2" type="ORF">Pan189_39870</name>
</gene>
<dbReference type="InterPro" id="IPR002372">
    <property type="entry name" value="PQQ_rpt_dom"/>
</dbReference>
<organism evidence="2 3">
    <name type="scientific">Stratiformator vulcanicus</name>
    <dbReference type="NCBI Taxonomy" id="2527980"/>
    <lineage>
        <taxon>Bacteria</taxon>
        <taxon>Pseudomonadati</taxon>
        <taxon>Planctomycetota</taxon>
        <taxon>Planctomycetia</taxon>
        <taxon>Planctomycetales</taxon>
        <taxon>Planctomycetaceae</taxon>
        <taxon>Stratiformator</taxon>
    </lineage>
</organism>
<dbReference type="PANTHER" id="PTHR34512">
    <property type="entry name" value="CELL SURFACE PROTEIN"/>
    <property type="match status" value="1"/>
</dbReference>
<dbReference type="RefSeq" id="WP_145365709.1">
    <property type="nucleotide sequence ID" value="NZ_CP036268.1"/>
</dbReference>
<dbReference type="Gene3D" id="2.130.10.10">
    <property type="entry name" value="YVTN repeat-like/Quinoprotein amine dehydrogenase"/>
    <property type="match status" value="2"/>
</dbReference>
<dbReference type="SMART" id="SM00564">
    <property type="entry name" value="PQQ"/>
    <property type="match status" value="4"/>
</dbReference>
<dbReference type="AlphaFoldDB" id="A0A517R6R6"/>
<reference evidence="2 3" key="1">
    <citation type="submission" date="2019-02" db="EMBL/GenBank/DDBJ databases">
        <title>Deep-cultivation of Planctomycetes and their phenomic and genomic characterization uncovers novel biology.</title>
        <authorList>
            <person name="Wiegand S."/>
            <person name="Jogler M."/>
            <person name="Boedeker C."/>
            <person name="Pinto D."/>
            <person name="Vollmers J."/>
            <person name="Rivas-Marin E."/>
            <person name="Kohn T."/>
            <person name="Peeters S.H."/>
            <person name="Heuer A."/>
            <person name="Rast P."/>
            <person name="Oberbeckmann S."/>
            <person name="Bunk B."/>
            <person name="Jeske O."/>
            <person name="Meyerdierks A."/>
            <person name="Storesund J.E."/>
            <person name="Kallscheuer N."/>
            <person name="Luecker S."/>
            <person name="Lage O.M."/>
            <person name="Pohl T."/>
            <person name="Merkel B.J."/>
            <person name="Hornburger P."/>
            <person name="Mueller R.-W."/>
            <person name="Bruemmer F."/>
            <person name="Labrenz M."/>
            <person name="Spormann A.M."/>
            <person name="Op den Camp H."/>
            <person name="Overmann J."/>
            <person name="Amann R."/>
            <person name="Jetten M.S.M."/>
            <person name="Mascher T."/>
            <person name="Medema M.H."/>
            <person name="Devos D.P."/>
            <person name="Kaster A.-K."/>
            <person name="Ovreas L."/>
            <person name="Rohde M."/>
            <person name="Galperin M.Y."/>
            <person name="Jogler C."/>
        </authorList>
    </citation>
    <scope>NUCLEOTIDE SEQUENCE [LARGE SCALE GENOMIC DNA]</scope>
    <source>
        <strain evidence="2 3">Pan189</strain>
    </source>
</reference>
<evidence type="ECO:0000313" key="2">
    <source>
        <dbReference type="EMBL" id="QDT39578.1"/>
    </source>
</evidence>
<dbReference type="SUPFAM" id="SSF50998">
    <property type="entry name" value="Quinoprotein alcohol dehydrogenase-like"/>
    <property type="match status" value="1"/>
</dbReference>
<feature type="domain" description="Pyrrolo-quinoline quinone repeat" evidence="1">
    <location>
        <begin position="172"/>
        <end position="383"/>
    </location>
</feature>
<evidence type="ECO:0000259" key="1">
    <source>
        <dbReference type="Pfam" id="PF13360"/>
    </source>
</evidence>